<evidence type="ECO:0000313" key="5">
    <source>
        <dbReference type="Proteomes" id="UP000004893"/>
    </source>
</evidence>
<sequence>MSNNIDLKRNNQNKVYQYIYMNGGPVSKYDLIEQLDLSLPTVNLILKYLSENHYIYDCGTFGSQGGRPPKAFTYNPHLYYSIGLDITRHHVHMVMIDLSGNIVEKTRVKIDFIPEESYYMSLHDKISEMTARSGIDREKILSVGIALPVMVNVEQQTVLHGSLTEFNNVTPETFSRYLGFPCLICNDANAGGLAESWNIKDIRNSFYLSLNNTVGGAILQNNQLYFGETYESGEIGHVTLINDGRLCYCGKKGCVDAYISALILSNSADGSLDKFFEYVKEKSPYHLNIWNEYLEYLAITVNNLKMLFDCSIIVGGYVGPYLEDFEDIIREKLIERNTYHEEAEYFRICRFKRYATAVGAALLNVENFLKTV</sequence>
<dbReference type="InterPro" id="IPR000600">
    <property type="entry name" value="ROK"/>
</dbReference>
<organism evidence="4 5">
    <name type="scientific">[Clostridium] hylemonae DSM 15053</name>
    <dbReference type="NCBI Taxonomy" id="553973"/>
    <lineage>
        <taxon>Bacteria</taxon>
        <taxon>Bacillati</taxon>
        <taxon>Bacillota</taxon>
        <taxon>Clostridia</taxon>
        <taxon>Lachnospirales</taxon>
        <taxon>Lachnospiraceae</taxon>
    </lineage>
</organism>
<proteinExistence type="inferred from homology"/>
<dbReference type="OrthoDB" id="9796533at2"/>
<keyword evidence="5" id="KW-1185">Reference proteome</keyword>
<keyword evidence="3" id="KW-0859">Xylose metabolism</keyword>
<comment type="caution">
    <text evidence="4">The sequence shown here is derived from an EMBL/GenBank/DDBJ whole genome shotgun (WGS) entry which is preliminary data.</text>
</comment>
<name>C0C4T2_9FIRM</name>
<reference evidence="4" key="1">
    <citation type="submission" date="2009-02" db="EMBL/GenBank/DDBJ databases">
        <authorList>
            <person name="Fulton L."/>
            <person name="Clifton S."/>
            <person name="Fulton B."/>
            <person name="Xu J."/>
            <person name="Minx P."/>
            <person name="Pepin K.H."/>
            <person name="Johnson M."/>
            <person name="Bhonagiri V."/>
            <person name="Nash W.E."/>
            <person name="Mardis E.R."/>
            <person name="Wilson R.K."/>
        </authorList>
    </citation>
    <scope>NUCLEOTIDE SEQUENCE [LARGE SCALE GENOMIC DNA]</scope>
    <source>
        <strain evidence="4">DSM 15053</strain>
    </source>
</reference>
<dbReference type="AlphaFoldDB" id="C0C4T2"/>
<gene>
    <name evidence="4" type="ORF">CLOHYLEM_07098</name>
</gene>
<evidence type="ECO:0000313" key="4">
    <source>
        <dbReference type="EMBL" id="EEG73075.1"/>
    </source>
</evidence>
<protein>
    <submittedName>
        <fullName evidence="4">ROK family protein</fullName>
    </submittedName>
</protein>
<dbReference type="InterPro" id="IPR036388">
    <property type="entry name" value="WH-like_DNA-bd_sf"/>
</dbReference>
<dbReference type="eggNOG" id="COG1940">
    <property type="taxonomic scope" value="Bacteria"/>
</dbReference>
<evidence type="ECO:0000256" key="3">
    <source>
        <dbReference type="ARBA" id="ARBA00022629"/>
    </source>
</evidence>
<comment type="similarity">
    <text evidence="2">Belongs to the ROK (NagC/XylR) family.</text>
</comment>
<dbReference type="PANTHER" id="PTHR18964">
    <property type="entry name" value="ROK (REPRESSOR, ORF, KINASE) FAMILY"/>
    <property type="match status" value="1"/>
</dbReference>
<dbReference type="Gene3D" id="3.30.420.40">
    <property type="match status" value="2"/>
</dbReference>
<dbReference type="EMBL" id="ABYI02000034">
    <property type="protein sequence ID" value="EEG73075.1"/>
    <property type="molecule type" value="Genomic_DNA"/>
</dbReference>
<dbReference type="SUPFAM" id="SSF53067">
    <property type="entry name" value="Actin-like ATPase domain"/>
    <property type="match status" value="1"/>
</dbReference>
<dbReference type="InterPro" id="IPR036390">
    <property type="entry name" value="WH_DNA-bd_sf"/>
</dbReference>
<dbReference type="GO" id="GO:0042732">
    <property type="term" value="P:D-xylose metabolic process"/>
    <property type="evidence" value="ECO:0007669"/>
    <property type="project" value="UniProtKB-KW"/>
</dbReference>
<reference evidence="4" key="2">
    <citation type="submission" date="2013-06" db="EMBL/GenBank/DDBJ databases">
        <title>Draft genome sequence of Clostridium hylemonae (DSM 15053).</title>
        <authorList>
            <person name="Sudarsanam P."/>
            <person name="Ley R."/>
            <person name="Guruge J."/>
            <person name="Turnbaugh P.J."/>
            <person name="Mahowald M."/>
            <person name="Liep D."/>
            <person name="Gordon J."/>
        </authorList>
    </citation>
    <scope>NUCLEOTIDE SEQUENCE</scope>
    <source>
        <strain evidence="4">DSM 15053</strain>
    </source>
</reference>
<dbReference type="RefSeq" id="WP_006444454.1">
    <property type="nucleotide sequence ID" value="NZ_CP036524.1"/>
</dbReference>
<comment type="function">
    <text evidence="1">Transcriptional repressor of xylose-utilizing enzymes.</text>
</comment>
<dbReference type="STRING" id="553973.CLOHYLEM_07098"/>
<dbReference type="InterPro" id="IPR043129">
    <property type="entry name" value="ATPase_NBD"/>
</dbReference>
<evidence type="ECO:0000256" key="2">
    <source>
        <dbReference type="ARBA" id="ARBA00006479"/>
    </source>
</evidence>
<accession>C0C4T2</accession>
<dbReference type="Pfam" id="PF00480">
    <property type="entry name" value="ROK"/>
    <property type="match status" value="1"/>
</dbReference>
<dbReference type="PANTHER" id="PTHR18964:SF149">
    <property type="entry name" value="BIFUNCTIONAL UDP-N-ACETYLGLUCOSAMINE 2-EPIMERASE_N-ACETYLMANNOSAMINE KINASE"/>
    <property type="match status" value="1"/>
</dbReference>
<dbReference type="SUPFAM" id="SSF46785">
    <property type="entry name" value="Winged helix' DNA-binding domain"/>
    <property type="match status" value="1"/>
</dbReference>
<dbReference type="Proteomes" id="UP000004893">
    <property type="component" value="Unassembled WGS sequence"/>
</dbReference>
<dbReference type="Gene3D" id="1.10.10.10">
    <property type="entry name" value="Winged helix-like DNA-binding domain superfamily/Winged helix DNA-binding domain"/>
    <property type="match status" value="1"/>
</dbReference>
<evidence type="ECO:0000256" key="1">
    <source>
        <dbReference type="ARBA" id="ARBA00002486"/>
    </source>
</evidence>
<keyword evidence="3" id="KW-0119">Carbohydrate metabolism</keyword>
<dbReference type="HOGENOM" id="CLU_036604_13_1_9"/>